<dbReference type="PANTHER" id="PTHR28570">
    <property type="entry name" value="ASPARTYL AMINOPEPTIDASE"/>
    <property type="match status" value="1"/>
</dbReference>
<dbReference type="EC" id="3.4.11.-" evidence="10"/>
<dbReference type="GO" id="GO:0006508">
    <property type="term" value="P:proteolysis"/>
    <property type="evidence" value="ECO:0007669"/>
    <property type="project" value="UniProtKB-KW"/>
</dbReference>
<dbReference type="GO" id="GO:0004177">
    <property type="term" value="F:aminopeptidase activity"/>
    <property type="evidence" value="ECO:0007669"/>
    <property type="project" value="UniProtKB-KW"/>
</dbReference>
<keyword evidence="6 9" id="KW-0378">Hydrolase</keyword>
<proteinExistence type="inferred from homology"/>
<evidence type="ECO:0000256" key="5">
    <source>
        <dbReference type="ARBA" id="ARBA00022723"/>
    </source>
</evidence>
<dbReference type="SUPFAM" id="SSF101821">
    <property type="entry name" value="Aminopeptidase/glucanase lid domain"/>
    <property type="match status" value="1"/>
</dbReference>
<evidence type="ECO:0000256" key="8">
    <source>
        <dbReference type="ARBA" id="ARBA00023049"/>
    </source>
</evidence>
<keyword evidence="8 9" id="KW-0482">Metalloprotease</keyword>
<dbReference type="SUPFAM" id="SSF53187">
    <property type="entry name" value="Zn-dependent exopeptidases"/>
    <property type="match status" value="1"/>
</dbReference>
<dbReference type="EMBL" id="CP023819">
    <property type="protein sequence ID" value="ATL89087.1"/>
    <property type="molecule type" value="Genomic_DNA"/>
</dbReference>
<dbReference type="RefSeq" id="WP_098922457.1">
    <property type="nucleotide sequence ID" value="NZ_CP023819.1"/>
</dbReference>
<name>A0A291T7F2_9FIRM</name>
<keyword evidence="3 9" id="KW-0031">Aminopeptidase</keyword>
<evidence type="ECO:0000313" key="12">
    <source>
        <dbReference type="Proteomes" id="UP000223709"/>
    </source>
</evidence>
<accession>A0A291T7F2</accession>
<dbReference type="PANTHER" id="PTHR28570:SF2">
    <property type="entry name" value="M18 FAMILY AMINOPEPTIDASE 1-RELATED"/>
    <property type="match status" value="1"/>
</dbReference>
<dbReference type="Proteomes" id="UP000223709">
    <property type="component" value="Chromosome"/>
</dbReference>
<comment type="similarity">
    <text evidence="2 9">Belongs to the peptidase M18 family.</text>
</comment>
<organism evidence="11 12">
    <name type="scientific">Faecalibacterium prausnitzii</name>
    <dbReference type="NCBI Taxonomy" id="853"/>
    <lineage>
        <taxon>Bacteria</taxon>
        <taxon>Bacillati</taxon>
        <taxon>Bacillota</taxon>
        <taxon>Clostridia</taxon>
        <taxon>Eubacteriales</taxon>
        <taxon>Oscillospiraceae</taxon>
        <taxon>Faecalibacterium</taxon>
    </lineage>
</organism>
<keyword evidence="5 9" id="KW-0479">Metal-binding</keyword>
<gene>
    <name evidence="11" type="ORF">CRH10_01530</name>
</gene>
<dbReference type="GO" id="GO:0008237">
    <property type="term" value="F:metallopeptidase activity"/>
    <property type="evidence" value="ECO:0007669"/>
    <property type="project" value="UniProtKB-KW"/>
</dbReference>
<evidence type="ECO:0000256" key="4">
    <source>
        <dbReference type="ARBA" id="ARBA00022670"/>
    </source>
</evidence>
<dbReference type="Gene3D" id="2.30.250.10">
    <property type="entry name" value="Aminopeptidase i, Domain 2"/>
    <property type="match status" value="1"/>
</dbReference>
<evidence type="ECO:0000256" key="1">
    <source>
        <dbReference type="ARBA" id="ARBA00001947"/>
    </source>
</evidence>
<evidence type="ECO:0000313" key="11">
    <source>
        <dbReference type="EMBL" id="ATL89087.1"/>
    </source>
</evidence>
<evidence type="ECO:0000256" key="9">
    <source>
        <dbReference type="RuleBase" id="RU004386"/>
    </source>
</evidence>
<evidence type="ECO:0000256" key="3">
    <source>
        <dbReference type="ARBA" id="ARBA00022438"/>
    </source>
</evidence>
<dbReference type="InterPro" id="IPR023358">
    <property type="entry name" value="Peptidase_M18_dom2"/>
</dbReference>
<dbReference type="NCBIfam" id="NF002600">
    <property type="entry name" value="PRK02256.1"/>
    <property type="match status" value="1"/>
</dbReference>
<dbReference type="PRINTS" id="PR00932">
    <property type="entry name" value="AMINO1PTASE"/>
</dbReference>
<dbReference type="GO" id="GO:0005737">
    <property type="term" value="C:cytoplasm"/>
    <property type="evidence" value="ECO:0007669"/>
    <property type="project" value="UniProtKB-ARBA"/>
</dbReference>
<evidence type="ECO:0000256" key="6">
    <source>
        <dbReference type="ARBA" id="ARBA00022801"/>
    </source>
</evidence>
<dbReference type="GO" id="GO:0008270">
    <property type="term" value="F:zinc ion binding"/>
    <property type="evidence" value="ECO:0007669"/>
    <property type="project" value="InterPro"/>
</dbReference>
<dbReference type="InterPro" id="IPR001948">
    <property type="entry name" value="Peptidase_M18"/>
</dbReference>
<evidence type="ECO:0000256" key="10">
    <source>
        <dbReference type="RuleBase" id="RU004387"/>
    </source>
</evidence>
<reference evidence="11 12" key="1">
    <citation type="submission" date="2017-10" db="EMBL/GenBank/DDBJ databases">
        <title>Complete Genome Sequence of Faecalibacterium prausnitzii isolated from the gut of healthy adult Indian.</title>
        <authorList>
            <person name="Bag S."/>
            <person name="Ghosh T.S."/>
            <person name="Das B."/>
        </authorList>
    </citation>
    <scope>NUCLEOTIDE SEQUENCE [LARGE SCALE GENOMIC DNA]</scope>
    <source>
        <strain evidence="11 12">Indica</strain>
    </source>
</reference>
<sequence length="466" mass="51500">MAEKTPNQQLAEKLLYKPAYVADKDADVKQKAHDFAEGYKKFLDAGKTEREVAAESEQMLKDAGYQQFDPKKTYKPGDKIYFVQCNKAVVASTIGTKSFEDGFHLVIAHTDSPRLDLRPTPLYESDHLSYFKTHYYGGIRKYQWGTIPLSIHGVFTREDGSTVTVRVGEDENDPVFCITDLLPHLGAEQNARPLKDGIKAEELNILIGSDAVDDENVKEAVKLNTMILLNEKYGITEKEFMRAEIEITPAYKSRDVGFDRSMVGGYGHDDRVDAYPALMAEIETKNPTYTTVCVLTDKEEIGSDGVTGMQSMYAFHFMQELCRTAGQDDILAFRHSVCLSADVTAAYDPTWASAFEPMNGTYAGRGVAIFKYTGGGSKGSASDACAELVSDITRMLDNGNVAWQIGELGRLDLGGGGTIAKYVANRGIPVLDIGVPVLSMHAPFEVIHKNDLYMAYRAFSLFNNAQ</sequence>
<dbReference type="Gene3D" id="3.40.630.10">
    <property type="entry name" value="Zn peptidases"/>
    <property type="match status" value="1"/>
</dbReference>
<keyword evidence="7 9" id="KW-0862">Zinc</keyword>
<dbReference type="AlphaFoldDB" id="A0A291T7F2"/>
<keyword evidence="4 9" id="KW-0645">Protease</keyword>
<protein>
    <recommendedName>
        <fullName evidence="10">M18 family aminopeptidase</fullName>
        <ecNumber evidence="10">3.4.11.-</ecNumber>
    </recommendedName>
</protein>
<dbReference type="Pfam" id="PF02127">
    <property type="entry name" value="Peptidase_M18"/>
    <property type="match status" value="1"/>
</dbReference>
<comment type="cofactor">
    <cofactor evidence="1 10">
        <name>Zn(2+)</name>
        <dbReference type="ChEBI" id="CHEBI:29105"/>
    </cofactor>
</comment>
<evidence type="ECO:0000256" key="2">
    <source>
        <dbReference type="ARBA" id="ARBA00008290"/>
    </source>
</evidence>
<evidence type="ECO:0000256" key="7">
    <source>
        <dbReference type="ARBA" id="ARBA00022833"/>
    </source>
</evidence>